<dbReference type="PANTHER" id="PTHR43214">
    <property type="entry name" value="TWO-COMPONENT RESPONSE REGULATOR"/>
    <property type="match status" value="1"/>
</dbReference>
<name>A0A7H8N3A8_9ACTN</name>
<dbReference type="InterPro" id="IPR016032">
    <property type="entry name" value="Sig_transdc_resp-reg_C-effctor"/>
</dbReference>
<dbReference type="SUPFAM" id="SSF46894">
    <property type="entry name" value="C-terminal effector domain of the bipartite response regulators"/>
    <property type="match status" value="1"/>
</dbReference>
<keyword evidence="2" id="KW-0238">DNA-binding</keyword>
<dbReference type="InterPro" id="IPR039420">
    <property type="entry name" value="WalR-like"/>
</dbReference>
<dbReference type="RefSeq" id="WP_176160563.1">
    <property type="nucleotide sequence ID" value="NZ_CP054929.1"/>
</dbReference>
<keyword evidence="1" id="KW-0805">Transcription regulation</keyword>
<dbReference type="Gene3D" id="3.40.50.2300">
    <property type="match status" value="1"/>
</dbReference>
<dbReference type="PANTHER" id="PTHR43214:SF24">
    <property type="entry name" value="TRANSCRIPTIONAL REGULATORY PROTEIN NARL-RELATED"/>
    <property type="match status" value="1"/>
</dbReference>
<dbReference type="GO" id="GO:0006355">
    <property type="term" value="P:regulation of DNA-templated transcription"/>
    <property type="evidence" value="ECO:0007669"/>
    <property type="project" value="InterPro"/>
</dbReference>
<evidence type="ECO:0000256" key="1">
    <source>
        <dbReference type="ARBA" id="ARBA00023015"/>
    </source>
</evidence>
<dbReference type="SMART" id="SM00421">
    <property type="entry name" value="HTH_LUXR"/>
    <property type="match status" value="1"/>
</dbReference>
<gene>
    <name evidence="4" type="ORF">HUT08_03935</name>
</gene>
<evidence type="ECO:0000256" key="3">
    <source>
        <dbReference type="ARBA" id="ARBA00023163"/>
    </source>
</evidence>
<evidence type="ECO:0000313" key="4">
    <source>
        <dbReference type="EMBL" id="QKW48831.1"/>
    </source>
</evidence>
<dbReference type="PROSITE" id="PS50043">
    <property type="entry name" value="HTH_LUXR_2"/>
    <property type="match status" value="1"/>
</dbReference>
<dbReference type="Proteomes" id="UP000509303">
    <property type="component" value="Chromosome"/>
</dbReference>
<dbReference type="CDD" id="cd06170">
    <property type="entry name" value="LuxR_C_like"/>
    <property type="match status" value="1"/>
</dbReference>
<dbReference type="PRINTS" id="PR00038">
    <property type="entry name" value="HTHLUXR"/>
</dbReference>
<dbReference type="InterPro" id="IPR000792">
    <property type="entry name" value="Tscrpt_reg_LuxR_C"/>
</dbReference>
<dbReference type="AlphaFoldDB" id="A0A7H8N3A8"/>
<reference evidence="4 5" key="1">
    <citation type="submission" date="2020-06" db="EMBL/GenBank/DDBJ databases">
        <title>Genome mining for natural products.</title>
        <authorList>
            <person name="Zhang B."/>
            <person name="Shi J."/>
            <person name="Ge H."/>
        </authorList>
    </citation>
    <scope>NUCLEOTIDE SEQUENCE [LARGE SCALE GENOMIC DNA]</scope>
    <source>
        <strain evidence="4 5">NA00687</strain>
    </source>
</reference>
<organism evidence="4 5">
    <name type="scientific">Streptomyces buecherae</name>
    <dbReference type="NCBI Taxonomy" id="2763006"/>
    <lineage>
        <taxon>Bacteria</taxon>
        <taxon>Bacillati</taxon>
        <taxon>Actinomycetota</taxon>
        <taxon>Actinomycetes</taxon>
        <taxon>Kitasatosporales</taxon>
        <taxon>Streptomycetaceae</taxon>
        <taxon>Streptomyces</taxon>
    </lineage>
</organism>
<keyword evidence="5" id="KW-1185">Reference proteome</keyword>
<accession>A0A7G8KKB0</accession>
<dbReference type="GeneID" id="95464844"/>
<keyword evidence="3" id="KW-0804">Transcription</keyword>
<evidence type="ECO:0000256" key="2">
    <source>
        <dbReference type="ARBA" id="ARBA00023125"/>
    </source>
</evidence>
<proteinExistence type="predicted"/>
<evidence type="ECO:0000313" key="5">
    <source>
        <dbReference type="Proteomes" id="UP000509303"/>
    </source>
</evidence>
<dbReference type="GO" id="GO:0003677">
    <property type="term" value="F:DNA binding"/>
    <property type="evidence" value="ECO:0007669"/>
    <property type="project" value="UniProtKB-KW"/>
</dbReference>
<dbReference type="EMBL" id="CP054929">
    <property type="protein sequence ID" value="QKW48831.1"/>
    <property type="molecule type" value="Genomic_DNA"/>
</dbReference>
<protein>
    <submittedName>
        <fullName evidence="4">Response regulator transcription factor</fullName>
    </submittedName>
</protein>
<sequence>MHPTSAERILVDLRAQDPVSQAGVASQLRTRPEVRIVDPAGTEDAQVVLVVVDLIDDEVLSLLRQLQRTGTARGVLVTTHIDEQQLVSAAECGFVGVIRRTEATPERLVQVIAAVAKGEGHVPADLLGTLLAQVGRLQGEVLGPRGLNFTGLSVREIEVLRLVAEGYDTADIALKLAYSERTIKNVLHAVMTRLNLRNRSHAVAYALRQGLI</sequence>
<dbReference type="Pfam" id="PF00196">
    <property type="entry name" value="GerE"/>
    <property type="match status" value="1"/>
</dbReference>
<dbReference type="PROSITE" id="PS00622">
    <property type="entry name" value="HTH_LUXR_1"/>
    <property type="match status" value="1"/>
</dbReference>
<accession>A0A7H8N3A8</accession>